<evidence type="ECO:0000256" key="1">
    <source>
        <dbReference type="ARBA" id="ARBA00004123"/>
    </source>
</evidence>
<dbReference type="SMART" id="SM00391">
    <property type="entry name" value="MBD"/>
    <property type="match status" value="1"/>
</dbReference>
<reference evidence="15" key="1">
    <citation type="journal article" date="2023" name="Front. Mar. Sci.">
        <title>A new Merluccius polli reference genome to investigate the effects of global change in West African waters.</title>
        <authorList>
            <person name="Mateo J.L."/>
            <person name="Blanco-Fernandez C."/>
            <person name="Garcia-Vazquez E."/>
            <person name="Machado-Schiaffino G."/>
        </authorList>
    </citation>
    <scope>NUCLEOTIDE SEQUENCE</scope>
    <source>
        <strain evidence="15">C29</strain>
        <tissue evidence="15">Fin</tissue>
    </source>
</reference>
<comment type="function">
    <text evidence="8">Mismatch-specific DNA N-glycosylase involved in DNA repair. Has thymine glycosylase activity and is specific for G:T mismatches within methylated and unmethylated CpG sites. Can also remove uracil or 5-fluorouracil in G:U mismatches. Has no lyase activity. Was first identified as methyl-CpG-binding protein.</text>
</comment>
<comment type="caution">
    <text evidence="15">The sequence shown here is derived from an EMBL/GenBank/DDBJ whole genome shotgun (WGS) entry which is preliminary data.</text>
</comment>
<dbReference type="SUPFAM" id="SSF54171">
    <property type="entry name" value="DNA-binding domain"/>
    <property type="match status" value="1"/>
</dbReference>
<dbReference type="GO" id="GO:0003677">
    <property type="term" value="F:DNA binding"/>
    <property type="evidence" value="ECO:0007669"/>
    <property type="project" value="UniProtKB-KW"/>
</dbReference>
<feature type="compositionally biased region" description="Basic and acidic residues" evidence="13">
    <location>
        <begin position="268"/>
        <end position="302"/>
    </location>
</feature>
<proteinExistence type="predicted"/>
<dbReference type="InterPro" id="IPR001739">
    <property type="entry name" value="Methyl_CpG_DNA-bd"/>
</dbReference>
<gene>
    <name evidence="15" type="primary">MBD4</name>
    <name evidence="15" type="ORF">N1851_007276</name>
</gene>
<dbReference type="SUPFAM" id="SSF48150">
    <property type="entry name" value="DNA-glycosylase"/>
    <property type="match status" value="1"/>
</dbReference>
<feature type="compositionally biased region" description="Acidic residues" evidence="13">
    <location>
        <begin position="303"/>
        <end position="316"/>
    </location>
</feature>
<dbReference type="Gene3D" id="3.30.890.10">
    <property type="entry name" value="Methyl-cpg-binding Protein 2, Chain A"/>
    <property type="match status" value="1"/>
</dbReference>
<dbReference type="FunFam" id="1.10.340.30:FF:000051">
    <property type="entry name" value="Methyl-CpG-binding domain protein 4"/>
    <property type="match status" value="1"/>
</dbReference>
<dbReference type="AlphaFoldDB" id="A0AA47N2Y3"/>
<dbReference type="GO" id="GO:0008263">
    <property type="term" value="F:pyrimidine-specific mismatch base pair DNA N-glycosylase activity"/>
    <property type="evidence" value="ECO:0007669"/>
    <property type="project" value="InterPro"/>
</dbReference>
<keyword evidence="4" id="KW-0378">Hydrolase</keyword>
<comment type="subcellular location">
    <subcellularLocation>
        <location evidence="1">Nucleus</location>
    </subcellularLocation>
</comment>
<dbReference type="PANTHER" id="PTHR15074:SF7">
    <property type="entry name" value="METHYL-CPG-BINDING DOMAIN PROTEIN 4"/>
    <property type="match status" value="1"/>
</dbReference>
<evidence type="ECO:0000256" key="3">
    <source>
        <dbReference type="ARBA" id="ARBA00022763"/>
    </source>
</evidence>
<feature type="region of interest" description="Disordered" evidence="13">
    <location>
        <begin position="267"/>
        <end position="326"/>
    </location>
</feature>
<dbReference type="Gene3D" id="1.10.340.30">
    <property type="entry name" value="Hypothetical protein, domain 2"/>
    <property type="match status" value="1"/>
</dbReference>
<protein>
    <recommendedName>
        <fullName evidence="10">Methyl-CpG-binding domain protein 4</fullName>
    </recommendedName>
    <alternativeName>
        <fullName evidence="11">Methyl-CpG-binding protein MBD4</fullName>
    </alternativeName>
    <alternativeName>
        <fullName evidence="12">Mismatch-specific DNA N-glycosylase</fullName>
    </alternativeName>
</protein>
<keyword evidence="6" id="KW-0234">DNA repair</keyword>
<dbReference type="CDD" id="cd01396">
    <property type="entry name" value="MeCP2_MBD"/>
    <property type="match status" value="1"/>
</dbReference>
<feature type="domain" description="MBD" evidence="14">
    <location>
        <begin position="13"/>
        <end position="85"/>
    </location>
</feature>
<feature type="region of interest" description="Disordered" evidence="13">
    <location>
        <begin position="1"/>
        <end position="21"/>
    </location>
</feature>
<dbReference type="PIRSF" id="PIRSF038005">
    <property type="entry name" value="Methyl_CpG_bd_MBD4"/>
    <property type="match status" value="1"/>
</dbReference>
<feature type="compositionally biased region" description="Basic and acidic residues" evidence="13">
    <location>
        <begin position="105"/>
        <end position="122"/>
    </location>
</feature>
<evidence type="ECO:0000256" key="8">
    <source>
        <dbReference type="ARBA" id="ARBA00055831"/>
    </source>
</evidence>
<evidence type="ECO:0000313" key="16">
    <source>
        <dbReference type="Proteomes" id="UP001174136"/>
    </source>
</evidence>
<evidence type="ECO:0000256" key="5">
    <source>
        <dbReference type="ARBA" id="ARBA00023125"/>
    </source>
</evidence>
<evidence type="ECO:0000256" key="13">
    <source>
        <dbReference type="SAM" id="MobiDB-lite"/>
    </source>
</evidence>
<name>A0AA47N2Y3_MERPO</name>
<keyword evidence="5" id="KW-0238">DNA-binding</keyword>
<evidence type="ECO:0000256" key="6">
    <source>
        <dbReference type="ARBA" id="ARBA00023204"/>
    </source>
</evidence>
<dbReference type="InterPro" id="IPR045138">
    <property type="entry name" value="MeCP2/MBD4"/>
</dbReference>
<dbReference type="InterPro" id="IPR017352">
    <property type="entry name" value="MBD4"/>
</dbReference>
<dbReference type="InterPro" id="IPR011257">
    <property type="entry name" value="DNA_glycosylase"/>
</dbReference>
<evidence type="ECO:0000256" key="10">
    <source>
        <dbReference type="ARBA" id="ARBA00069821"/>
    </source>
</evidence>
<dbReference type="GO" id="GO:0005634">
    <property type="term" value="C:nucleus"/>
    <property type="evidence" value="ECO:0007669"/>
    <property type="project" value="UniProtKB-SubCell"/>
</dbReference>
<dbReference type="GO" id="GO:0006281">
    <property type="term" value="P:DNA repair"/>
    <property type="evidence" value="ECO:0007669"/>
    <property type="project" value="UniProtKB-KW"/>
</dbReference>
<evidence type="ECO:0000313" key="15">
    <source>
        <dbReference type="EMBL" id="KAK0151423.1"/>
    </source>
</evidence>
<dbReference type="Pfam" id="PF01429">
    <property type="entry name" value="MBD"/>
    <property type="match status" value="1"/>
</dbReference>
<comment type="subunit">
    <text evidence="9">Interacts with MLH1.</text>
</comment>
<dbReference type="EMBL" id="JAOPHQ010001231">
    <property type="protein sequence ID" value="KAK0151423.1"/>
    <property type="molecule type" value="Genomic_DNA"/>
</dbReference>
<evidence type="ECO:0000259" key="14">
    <source>
        <dbReference type="PROSITE" id="PS50982"/>
    </source>
</evidence>
<keyword evidence="16" id="KW-1185">Reference proteome</keyword>
<evidence type="ECO:0000256" key="11">
    <source>
        <dbReference type="ARBA" id="ARBA00076709"/>
    </source>
</evidence>
<sequence length="551" mass="62490">METLVAPRMDHDKEDSSSQTFKMPTGWTRVVKQRKAGKTAGKLDVYITSPQGKTFRSKASLQAFLLKDGEGGLHIDLFNFSTSEDGMRYTSLVVAVDTRPRRRQKETDTRQPEKIRTERVTDIWDAPPPSRPKTNRKQTSPTRTAHQEAAASEQTSDFFSLIRRDAKEGAEGKAEKVCSGAVESVQVFSRGGACETVNPGECLTQAVSLTTVGDSQPESHLRSRGLLREKLFKLSAALTSQANTCHCRQENTQPGPPPPAVVVTAEPTCERRSEGETEQGRCEEKVPVEDELKTQSEFKGDNGENELDVEEKEEESLSPAAVPDDCSSPAREYQSMYDAPIVSPVMIMPLYSLYIYLLLPLKAYLHADYSCCFDTESKILGDKRKTSPYFSGKSRRDVLSPPRRKAFKKWTPPRSPFNLVQETLFHNPWKLLVATIFLNKTSGKMAIPVLWQFFECYPSAEITQNANWKPMSELLKPLGLYELRAKIIIRFSEEYLTKQWRYPIELHGIGKYGNDSYRIFCVEEWRQVTPQDHKLNKYHAWLVENQEELGL</sequence>
<keyword evidence="2" id="KW-0597">Phosphoprotein</keyword>
<dbReference type="InterPro" id="IPR016177">
    <property type="entry name" value="DNA-bd_dom_sf"/>
</dbReference>
<evidence type="ECO:0000256" key="9">
    <source>
        <dbReference type="ARBA" id="ARBA00062707"/>
    </source>
</evidence>
<evidence type="ECO:0000256" key="2">
    <source>
        <dbReference type="ARBA" id="ARBA00022553"/>
    </source>
</evidence>
<dbReference type="Proteomes" id="UP001174136">
    <property type="component" value="Unassembled WGS sequence"/>
</dbReference>
<organism evidence="15 16">
    <name type="scientific">Merluccius polli</name>
    <name type="common">Benguela hake</name>
    <name type="synonym">Merluccius cadenati</name>
    <dbReference type="NCBI Taxonomy" id="89951"/>
    <lineage>
        <taxon>Eukaryota</taxon>
        <taxon>Metazoa</taxon>
        <taxon>Chordata</taxon>
        <taxon>Craniata</taxon>
        <taxon>Vertebrata</taxon>
        <taxon>Euteleostomi</taxon>
        <taxon>Actinopterygii</taxon>
        <taxon>Neopterygii</taxon>
        <taxon>Teleostei</taxon>
        <taxon>Neoteleostei</taxon>
        <taxon>Acanthomorphata</taxon>
        <taxon>Zeiogadaria</taxon>
        <taxon>Gadariae</taxon>
        <taxon>Gadiformes</taxon>
        <taxon>Gadoidei</taxon>
        <taxon>Merlucciidae</taxon>
        <taxon>Merluccius</taxon>
    </lineage>
</organism>
<evidence type="ECO:0000256" key="4">
    <source>
        <dbReference type="ARBA" id="ARBA00022801"/>
    </source>
</evidence>
<dbReference type="PANTHER" id="PTHR15074">
    <property type="entry name" value="METHYL-CPG-BINDING PROTEIN"/>
    <property type="match status" value="1"/>
</dbReference>
<keyword evidence="3" id="KW-0227">DNA damage</keyword>
<evidence type="ECO:0000256" key="12">
    <source>
        <dbReference type="ARBA" id="ARBA00083330"/>
    </source>
</evidence>
<evidence type="ECO:0000256" key="7">
    <source>
        <dbReference type="ARBA" id="ARBA00023242"/>
    </source>
</evidence>
<feature type="region of interest" description="Disordered" evidence="13">
    <location>
        <begin position="100"/>
        <end position="158"/>
    </location>
</feature>
<keyword evidence="7" id="KW-0539">Nucleus</keyword>
<accession>A0AA47N2Y3</accession>
<dbReference type="PROSITE" id="PS50982">
    <property type="entry name" value="MBD"/>
    <property type="match status" value="1"/>
</dbReference>